<dbReference type="InterPro" id="IPR044901">
    <property type="entry name" value="Trehalose_TreZ_E-set_sf"/>
</dbReference>
<feature type="domain" description="Glycosyl hydrolase family 13 catalytic" evidence="18">
    <location>
        <begin position="116"/>
        <end position="458"/>
    </location>
</feature>
<evidence type="ECO:0000256" key="11">
    <source>
        <dbReference type="ARBA" id="ARBA00033284"/>
    </source>
</evidence>
<keyword evidence="8" id="KW-0119">Carbohydrate metabolism</keyword>
<dbReference type="Gene3D" id="3.20.20.80">
    <property type="entry name" value="Glycosidases"/>
    <property type="match status" value="1"/>
</dbReference>
<feature type="binding site" evidence="16">
    <location>
        <begin position="390"/>
        <end position="395"/>
    </location>
    <ligand>
        <name>substrate</name>
    </ligand>
</feature>
<evidence type="ECO:0000256" key="17">
    <source>
        <dbReference type="PIRSR" id="PIRSR006337-3"/>
    </source>
</evidence>
<evidence type="ECO:0000256" key="15">
    <source>
        <dbReference type="PIRSR" id="PIRSR006337-1"/>
    </source>
</evidence>
<evidence type="ECO:0000256" key="5">
    <source>
        <dbReference type="ARBA" id="ARBA00015938"/>
    </source>
</evidence>
<dbReference type="Pfam" id="PF00128">
    <property type="entry name" value="Alpha-amylase"/>
    <property type="match status" value="1"/>
</dbReference>
<dbReference type="InterPro" id="IPR004193">
    <property type="entry name" value="Glyco_hydro_13_N"/>
</dbReference>
<feature type="active site" description="Nucleophile" evidence="15">
    <location>
        <position position="263"/>
    </location>
</feature>
<dbReference type="RefSeq" id="WP_245427608.1">
    <property type="nucleotide sequence ID" value="NZ_QNRK01000010.1"/>
</dbReference>
<evidence type="ECO:0000256" key="6">
    <source>
        <dbReference type="ARBA" id="ARBA00022490"/>
    </source>
</evidence>
<evidence type="ECO:0000256" key="16">
    <source>
        <dbReference type="PIRSR" id="PIRSR006337-2"/>
    </source>
</evidence>
<evidence type="ECO:0000256" key="2">
    <source>
        <dbReference type="ARBA" id="ARBA00005199"/>
    </source>
</evidence>
<dbReference type="PANTHER" id="PTHR43651:SF11">
    <property type="entry name" value="MALTO-OLIGOSYLTREHALOSE TREHALOHYDROLASE"/>
    <property type="match status" value="1"/>
</dbReference>
<dbReference type="UniPathway" id="UPA00299"/>
<dbReference type="SUPFAM" id="SSF81296">
    <property type="entry name" value="E set domains"/>
    <property type="match status" value="1"/>
</dbReference>
<comment type="similarity">
    <text evidence="3 14">Belongs to the glycosyl hydrolase 13 family.</text>
</comment>
<dbReference type="InterPro" id="IPR022567">
    <property type="entry name" value="DUF3459"/>
</dbReference>
<evidence type="ECO:0000256" key="4">
    <source>
        <dbReference type="ARBA" id="ARBA00012268"/>
    </source>
</evidence>
<dbReference type="Proteomes" id="UP000253529">
    <property type="component" value="Unassembled WGS sequence"/>
</dbReference>
<dbReference type="CDD" id="cd11325">
    <property type="entry name" value="AmyAc_GTHase"/>
    <property type="match status" value="1"/>
</dbReference>
<dbReference type="InterPro" id="IPR017853">
    <property type="entry name" value="GH"/>
</dbReference>
<dbReference type="Gene3D" id="1.10.10.760">
    <property type="entry name" value="E-set domains of sugar-utilizing enzymes"/>
    <property type="match status" value="1"/>
</dbReference>
<dbReference type="InterPro" id="IPR012768">
    <property type="entry name" value="Trehalose_TreZ"/>
</dbReference>
<keyword evidence="20" id="KW-1185">Reference proteome</keyword>
<keyword evidence="9 14" id="KW-0326">Glycosidase</keyword>
<dbReference type="GO" id="GO:0005737">
    <property type="term" value="C:cytoplasm"/>
    <property type="evidence" value="ECO:0007669"/>
    <property type="project" value="UniProtKB-SubCell"/>
</dbReference>
<evidence type="ECO:0000259" key="18">
    <source>
        <dbReference type="SMART" id="SM00642"/>
    </source>
</evidence>
<dbReference type="Pfam" id="PF02922">
    <property type="entry name" value="CBM_48"/>
    <property type="match status" value="1"/>
</dbReference>
<feature type="binding site" evidence="16">
    <location>
        <begin position="322"/>
        <end position="326"/>
    </location>
    <ligand>
        <name>substrate</name>
    </ligand>
</feature>
<keyword evidence="6" id="KW-0963">Cytoplasm</keyword>
<evidence type="ECO:0000256" key="3">
    <source>
        <dbReference type="ARBA" id="ARBA00008061"/>
    </source>
</evidence>
<dbReference type="Pfam" id="PF11941">
    <property type="entry name" value="DUF3459"/>
    <property type="match status" value="1"/>
</dbReference>
<feature type="active site" description="Proton donor" evidence="15">
    <location>
        <position position="297"/>
    </location>
</feature>
<evidence type="ECO:0000256" key="9">
    <source>
        <dbReference type="ARBA" id="ARBA00023295"/>
    </source>
</evidence>
<evidence type="ECO:0000256" key="10">
    <source>
        <dbReference type="ARBA" id="ARBA00032057"/>
    </source>
</evidence>
<evidence type="ECO:0000256" key="1">
    <source>
        <dbReference type="ARBA" id="ARBA00004496"/>
    </source>
</evidence>
<feature type="binding site" evidence="16">
    <location>
        <begin position="261"/>
        <end position="266"/>
    </location>
    <ligand>
        <name>substrate</name>
    </ligand>
</feature>
<dbReference type="SMART" id="SM00642">
    <property type="entry name" value="Aamy"/>
    <property type="match status" value="1"/>
</dbReference>
<dbReference type="EC" id="3.2.1.141" evidence="4 13"/>
<organism evidence="19 20">
    <name type="scientific">Roseiarcus fermentans</name>
    <dbReference type="NCBI Taxonomy" id="1473586"/>
    <lineage>
        <taxon>Bacteria</taxon>
        <taxon>Pseudomonadati</taxon>
        <taxon>Pseudomonadota</taxon>
        <taxon>Alphaproteobacteria</taxon>
        <taxon>Hyphomicrobiales</taxon>
        <taxon>Roseiarcaceae</taxon>
        <taxon>Roseiarcus</taxon>
    </lineage>
</organism>
<gene>
    <name evidence="19" type="ORF">DFR50_11074</name>
</gene>
<dbReference type="NCBIfam" id="TIGR02402">
    <property type="entry name" value="trehalose_TreZ"/>
    <property type="match status" value="1"/>
</dbReference>
<dbReference type="GO" id="GO:0033942">
    <property type="term" value="F:4-alpha-D-(1-&gt;4)-alpha-D-glucanotrehalose trehalohydrolase activity"/>
    <property type="evidence" value="ECO:0007669"/>
    <property type="project" value="UniProtKB-EC"/>
</dbReference>
<evidence type="ECO:0000256" key="14">
    <source>
        <dbReference type="PIRNR" id="PIRNR006337"/>
    </source>
</evidence>
<evidence type="ECO:0000256" key="12">
    <source>
        <dbReference type="ARBA" id="ARBA00034013"/>
    </source>
</evidence>
<feature type="site" description="Transition state stabilizer" evidence="17">
    <location>
        <position position="391"/>
    </location>
</feature>
<dbReference type="SUPFAM" id="SSF51445">
    <property type="entry name" value="(Trans)glycosidases"/>
    <property type="match status" value="1"/>
</dbReference>
<comment type="subcellular location">
    <subcellularLocation>
        <location evidence="1 15">Cytoplasm</location>
    </subcellularLocation>
</comment>
<dbReference type="Gene3D" id="2.60.40.10">
    <property type="entry name" value="Immunoglobulins"/>
    <property type="match status" value="1"/>
</dbReference>
<sequence>MANGRQWTHGPSFEAGGVRFRLWAPGEARVALALADRPEPVAMERRDEGFFEVFAEGVGAGARYRFQLADGTRVADPASRFQPDDVHGASETVDPEAYRWSETWTGVAWEDVVLYELHLGAFSRAGTFDGAAEMLDYLATVGVTAVEIMPVADFPGARNWGYDGVFLYAPDASYGRPERFKAFVEAAHGRGVAVILDVVYNHFGPDGNVLPRVAPEFFTSRHQTPWGEAINFDGPNARPVRDFVIENAEYWLEEFHLDGLRLDAVHAIRDDSRPDILDELAMRVRARFDRPIHLLLENETNAPGRLRREEGRPALYTAQWNDDVHHVLRVAATGQKTGYYVDYGETRLLARALAEGFAYQGQPSLHRGAPRGSPSADLPPTAFVAFVQNHDQVGNRAFGERLGALASPAAARALASVVLLLPQIPALFMGEEWGAEQPFLFFCDFSGELATAVREGRRREFSNFPEFSDPEGAAKIPDPLAEQTFLDSKLDWGKLDAERLAVTRAAIAARRAHVIPLLADIGRAGEAIEIGDQAVRVRWTAGTKSLILDANLEDRAQGFPPASGQVIWRSGDAGDSGELGPWAVRWSVVAP</sequence>
<dbReference type="PANTHER" id="PTHR43651">
    <property type="entry name" value="1,4-ALPHA-GLUCAN-BRANCHING ENZYME"/>
    <property type="match status" value="1"/>
</dbReference>
<evidence type="ECO:0000313" key="20">
    <source>
        <dbReference type="Proteomes" id="UP000253529"/>
    </source>
</evidence>
<keyword evidence="7 14" id="KW-0378">Hydrolase</keyword>
<dbReference type="AlphaFoldDB" id="A0A366FJ91"/>
<evidence type="ECO:0000313" key="19">
    <source>
        <dbReference type="EMBL" id="RBP14050.1"/>
    </source>
</evidence>
<proteinExistence type="inferred from homology"/>
<evidence type="ECO:0000256" key="8">
    <source>
        <dbReference type="ARBA" id="ARBA00023277"/>
    </source>
</evidence>
<name>A0A366FJ91_9HYPH</name>
<comment type="catalytic activity">
    <reaction evidence="12 14">
        <text>hydrolysis of (1-&gt;4)-alpha-D-glucosidic linkage in 4-alpha-D-[(1-&gt;4)-alpha-D-glucanosyl]n trehalose to yield trehalose and (1-&gt;4)-alpha-D-glucan.</text>
        <dbReference type="EC" id="3.2.1.141"/>
    </reaction>
</comment>
<dbReference type="EMBL" id="QNRK01000010">
    <property type="protein sequence ID" value="RBP14050.1"/>
    <property type="molecule type" value="Genomic_DNA"/>
</dbReference>
<comment type="caution">
    <text evidence="19">The sequence shown here is derived from an EMBL/GenBank/DDBJ whole genome shotgun (WGS) entry which is preliminary data.</text>
</comment>
<comment type="pathway">
    <text evidence="2 14">Glycan biosynthesis; trehalose biosynthesis.</text>
</comment>
<protein>
    <recommendedName>
        <fullName evidence="5 13">Malto-oligosyltrehalose trehalohydrolase</fullName>
        <shortName evidence="14">MTHase</shortName>
        <ecNumber evidence="4 13">3.2.1.141</ecNumber>
    </recommendedName>
    <alternativeName>
        <fullName evidence="11 14">4-alpha-D-((1-&gt;4)-alpha-D-glucano)trehalose trehalohydrolase</fullName>
    </alternativeName>
    <alternativeName>
        <fullName evidence="10 14">Maltooligosyl trehalose trehalohydrolase</fullName>
    </alternativeName>
</protein>
<dbReference type="InterPro" id="IPR013783">
    <property type="entry name" value="Ig-like_fold"/>
</dbReference>
<evidence type="ECO:0000256" key="13">
    <source>
        <dbReference type="NCBIfam" id="TIGR02402"/>
    </source>
</evidence>
<reference evidence="19 20" key="1">
    <citation type="submission" date="2018-06" db="EMBL/GenBank/DDBJ databases">
        <title>Genomic Encyclopedia of Type Strains, Phase IV (KMG-IV): sequencing the most valuable type-strain genomes for metagenomic binning, comparative biology and taxonomic classification.</title>
        <authorList>
            <person name="Goeker M."/>
        </authorList>
    </citation>
    <scope>NUCLEOTIDE SEQUENCE [LARGE SCALE GENOMIC DNA]</scope>
    <source>
        <strain evidence="19 20">DSM 24875</strain>
    </source>
</reference>
<dbReference type="CDD" id="cd02853">
    <property type="entry name" value="E_set_MTHase_like_N"/>
    <property type="match status" value="1"/>
</dbReference>
<accession>A0A366FJ91</accession>
<dbReference type="PIRSF" id="PIRSF006337">
    <property type="entry name" value="Trehalose_TreZ"/>
    <property type="match status" value="1"/>
</dbReference>
<dbReference type="GO" id="GO:0005992">
    <property type="term" value="P:trehalose biosynthetic process"/>
    <property type="evidence" value="ECO:0007669"/>
    <property type="project" value="UniProtKB-UniRule"/>
</dbReference>
<evidence type="ECO:0000256" key="7">
    <source>
        <dbReference type="ARBA" id="ARBA00022801"/>
    </source>
</evidence>
<dbReference type="InterPro" id="IPR014756">
    <property type="entry name" value="Ig_E-set"/>
</dbReference>
<dbReference type="InterPro" id="IPR006047">
    <property type="entry name" value="GH13_cat_dom"/>
</dbReference>